<dbReference type="InterPro" id="IPR010998">
    <property type="entry name" value="Integrase_recombinase_N"/>
</dbReference>
<keyword evidence="2" id="KW-0229">DNA integration</keyword>
<evidence type="ECO:0000256" key="2">
    <source>
        <dbReference type="ARBA" id="ARBA00022908"/>
    </source>
</evidence>
<sequence>MNSADFGRYLSKYFLEYITQRTGYSDNTIKSYRDTFTIYLRYCNEVLRIKPEKLCFSKISRKMVEEFLTWLEDTKNYSISTRNQRLAALHAFFRYLQIEAPQYMELCNSILSIRSKKTPVVEMNYLSITAIKELLATPDISSKEGRRDLVILSLLYDSGARVQELADVLVGDIRIKGSATIRLTGKGNKTRIIPIMPQTINIVKAYINDYGLFNELKISTPLFFNKKQGKLTRAGISYILNKYIETARKKCPDLFPNKVSPHIFRHSKAMHLLEGGVNLIYIRDFLGHSSVTTTEIYAKSNPEVKRKAIEQASHNVIPEEKFTRNEKDNLLNWLKEFI</sequence>
<dbReference type="AlphaFoldDB" id="A0A6I2GGZ7"/>
<evidence type="ECO:0000313" key="9">
    <source>
        <dbReference type="Proteomes" id="UP000430975"/>
    </source>
</evidence>
<feature type="domain" description="Core-binding (CB)" evidence="7">
    <location>
        <begin position="5"/>
        <end position="97"/>
    </location>
</feature>
<dbReference type="Pfam" id="PF13495">
    <property type="entry name" value="Phage_int_SAM_4"/>
    <property type="match status" value="1"/>
</dbReference>
<organism evidence="8 9">
    <name type="scientific">Fundicoccus ignavus</name>
    <dbReference type="NCBI Taxonomy" id="2664442"/>
    <lineage>
        <taxon>Bacteria</taxon>
        <taxon>Bacillati</taxon>
        <taxon>Bacillota</taxon>
        <taxon>Bacilli</taxon>
        <taxon>Lactobacillales</taxon>
        <taxon>Aerococcaceae</taxon>
        <taxon>Fundicoccus</taxon>
    </lineage>
</organism>
<dbReference type="CDD" id="cd01182">
    <property type="entry name" value="INT_RitC_C_like"/>
    <property type="match status" value="1"/>
</dbReference>
<evidence type="ECO:0000259" key="7">
    <source>
        <dbReference type="PROSITE" id="PS51900"/>
    </source>
</evidence>
<dbReference type="Gene3D" id="1.10.150.130">
    <property type="match status" value="1"/>
</dbReference>
<feature type="domain" description="Tyr recombinase" evidence="6">
    <location>
        <begin position="121"/>
        <end position="310"/>
    </location>
</feature>
<dbReference type="GO" id="GO:0015074">
    <property type="term" value="P:DNA integration"/>
    <property type="evidence" value="ECO:0007669"/>
    <property type="project" value="UniProtKB-KW"/>
</dbReference>
<dbReference type="Gene3D" id="1.10.443.10">
    <property type="entry name" value="Intergrase catalytic core"/>
    <property type="match status" value="1"/>
</dbReference>
<gene>
    <name evidence="8" type="ORF">GIY09_08805</name>
</gene>
<evidence type="ECO:0000256" key="1">
    <source>
        <dbReference type="ARBA" id="ARBA00008857"/>
    </source>
</evidence>
<comment type="caution">
    <text evidence="8">The sequence shown here is derived from an EMBL/GenBank/DDBJ whole genome shotgun (WGS) entry which is preliminary data.</text>
</comment>
<keyword evidence="4" id="KW-0233">DNA recombination</keyword>
<evidence type="ECO:0000259" key="6">
    <source>
        <dbReference type="PROSITE" id="PS51898"/>
    </source>
</evidence>
<dbReference type="InterPro" id="IPR011010">
    <property type="entry name" value="DNA_brk_join_enz"/>
</dbReference>
<dbReference type="PROSITE" id="PS51898">
    <property type="entry name" value="TYR_RECOMBINASE"/>
    <property type="match status" value="1"/>
</dbReference>
<dbReference type="RefSeq" id="WP_153863793.1">
    <property type="nucleotide sequence ID" value="NZ_WJQS01000007.1"/>
</dbReference>
<dbReference type="Proteomes" id="UP000430975">
    <property type="component" value="Unassembled WGS sequence"/>
</dbReference>
<keyword evidence="3 5" id="KW-0238">DNA-binding</keyword>
<evidence type="ECO:0000313" key="8">
    <source>
        <dbReference type="EMBL" id="MRI85964.1"/>
    </source>
</evidence>
<dbReference type="PANTHER" id="PTHR30349">
    <property type="entry name" value="PHAGE INTEGRASE-RELATED"/>
    <property type="match status" value="1"/>
</dbReference>
<dbReference type="SUPFAM" id="SSF56349">
    <property type="entry name" value="DNA breaking-rejoining enzymes"/>
    <property type="match status" value="1"/>
</dbReference>
<dbReference type="InterPro" id="IPR004107">
    <property type="entry name" value="Integrase_SAM-like_N"/>
</dbReference>
<dbReference type="GO" id="GO:0003677">
    <property type="term" value="F:DNA binding"/>
    <property type="evidence" value="ECO:0007669"/>
    <property type="project" value="UniProtKB-UniRule"/>
</dbReference>
<dbReference type="PROSITE" id="PS51900">
    <property type="entry name" value="CB"/>
    <property type="match status" value="1"/>
</dbReference>
<proteinExistence type="inferred from homology"/>
<dbReference type="PANTHER" id="PTHR30349:SF41">
    <property type="entry name" value="INTEGRASE_RECOMBINASE PROTEIN MJ0367-RELATED"/>
    <property type="match status" value="1"/>
</dbReference>
<comment type="similarity">
    <text evidence="1">Belongs to the 'phage' integrase family.</text>
</comment>
<dbReference type="InterPro" id="IPR050090">
    <property type="entry name" value="Tyrosine_recombinase_XerCD"/>
</dbReference>
<name>A0A6I2GGZ7_9LACT</name>
<protein>
    <submittedName>
        <fullName evidence="8">Tyrosine-type recombinase/integrase</fullName>
    </submittedName>
</protein>
<dbReference type="EMBL" id="WJQS01000007">
    <property type="protein sequence ID" value="MRI85964.1"/>
    <property type="molecule type" value="Genomic_DNA"/>
</dbReference>
<dbReference type="InterPro" id="IPR044068">
    <property type="entry name" value="CB"/>
</dbReference>
<reference evidence="8 9" key="1">
    <citation type="submission" date="2019-11" db="EMBL/GenBank/DDBJ databases">
        <title>Characterisation of Fundicoccus ignavus gen. nov. sp. nov., a novel genus of the family Aerococcaceae isolated from bulk tank milk.</title>
        <authorList>
            <person name="Siebert A."/>
            <person name="Huptas C."/>
            <person name="Wenning M."/>
            <person name="Scherer S."/>
            <person name="Doll E.V."/>
        </authorList>
    </citation>
    <scope>NUCLEOTIDE SEQUENCE [LARGE SCALE GENOMIC DNA]</scope>
    <source>
        <strain evidence="8 9">WS4759</strain>
    </source>
</reference>
<evidence type="ECO:0000256" key="4">
    <source>
        <dbReference type="ARBA" id="ARBA00023172"/>
    </source>
</evidence>
<evidence type="ECO:0000256" key="5">
    <source>
        <dbReference type="PROSITE-ProRule" id="PRU01248"/>
    </source>
</evidence>
<keyword evidence="9" id="KW-1185">Reference proteome</keyword>
<evidence type="ECO:0000256" key="3">
    <source>
        <dbReference type="ARBA" id="ARBA00023125"/>
    </source>
</evidence>
<dbReference type="InterPro" id="IPR002104">
    <property type="entry name" value="Integrase_catalytic"/>
</dbReference>
<dbReference type="InterPro" id="IPR013762">
    <property type="entry name" value="Integrase-like_cat_sf"/>
</dbReference>
<accession>A0A6I2GGZ7</accession>
<dbReference type="Pfam" id="PF00589">
    <property type="entry name" value="Phage_integrase"/>
    <property type="match status" value="1"/>
</dbReference>
<dbReference type="GO" id="GO:0006310">
    <property type="term" value="P:DNA recombination"/>
    <property type="evidence" value="ECO:0007669"/>
    <property type="project" value="UniProtKB-KW"/>
</dbReference>